<feature type="compositionally biased region" description="Basic and acidic residues" evidence="1">
    <location>
        <begin position="250"/>
        <end position="263"/>
    </location>
</feature>
<feature type="region of interest" description="Disordered" evidence="1">
    <location>
        <begin position="1"/>
        <end position="100"/>
    </location>
</feature>
<feature type="compositionally biased region" description="Low complexity" evidence="1">
    <location>
        <begin position="514"/>
        <end position="531"/>
    </location>
</feature>
<feature type="compositionally biased region" description="Polar residues" evidence="1">
    <location>
        <begin position="372"/>
        <end position="450"/>
    </location>
</feature>
<sequence>MLQKTINLSGHDASKGRQASSGHPRQRTAKPPAATMCQRTLEKPQRPPDVSKRTLEACSGHRCVQGPMKTPATVAPQRTREASSGHRCTQRTRQTSRGHRCVQRTCHVSISPTDGSKGPAKFPAATDGSKVPGKSPAATDVSKGPTMSTIRDASKCSTKLPAATDAPKDLPKLPAATDVSKSPTKHPAATDASSCFTKTPAATEASKQPVKLLGSVDLIKTPQKQSELPAAFSSKSAVDLTKCSKSVSEIDKTSVKSVSEEPLTKSGVSKPSISTDVIPPILAATTSSSPVKTSNVLAVTTTSSAVPTLSVKAVPSADTLPRKDEQQAKSPMAGNKSPNTNTSISPVSASPPKTSLHSSASFHSPMPAASTADVSSFSTQPLSKSPSVPVTSAGTGKSVGSPSLGGVQSVSSQKCSSGASTISGQHKAQPDSSLGQPLSSTVSQQMTSSAPAIISNIQSSLSSHSQKSNVSPTKSPEAKKPVNTSGTLNKSMQSSSTAGQLVDTKAQPSICTVSKTPDSSLSTSTPSAKSLFTTVSKTPLESQSKVPTTNLQATIPVISSTATVASSKPISSSTTTTTTTGGSAPVPTVTMRTGQVQPNVEHSQPQIQSAKTSSVPPASVTVGNVQQTGTIPIPSPQLTDSSKASSSSDGVINGAGAKTSASVQVQSSETSKKPPKLTTSQPENKPEVMDVDPSPSTKQDSNGNEVSLKDYVVINKNEVPHKDSPEVKESLPKMPLSNPPPTQSVSVVSSSTSSSSSSGTTGLSAPSIDFKDILLNRAFKLNPALFSSTITEKSKQFSVVTYNILADCHFRRNDKTDRYPADEKPFIELPARHKRLMAELCYIDADIVCLQEVEPEYYSKTLSPDMQRLGYEGFYKKRVHENFDEGETTFYKTSRFSDPENTAYSLKQLIDKDIQELSLSEDVKESVRKFMCRPDVLLVTRLRCKNTGKFITVGNVHVNWGQFKLPNLQCVQIARAIREVVNRAGNDSSPHVICGDFNSFPQAPGYQLASEGYLSDSMIHFLQSSKTMEMPDGTKSALIDHLWQGFQHTSSSLKSAYAVVQGREPDLTTMTAHTREFVTIN</sequence>
<dbReference type="EMBL" id="CAHIKZ030000166">
    <property type="protein sequence ID" value="CAE1156954.1"/>
    <property type="molecule type" value="Genomic_DNA"/>
</dbReference>
<dbReference type="InterPro" id="IPR005135">
    <property type="entry name" value="Endo/exonuclease/phosphatase"/>
</dbReference>
<feature type="compositionally biased region" description="Polar residues" evidence="1">
    <location>
        <begin position="145"/>
        <end position="157"/>
    </location>
</feature>
<feature type="compositionally biased region" description="Polar residues" evidence="1">
    <location>
        <begin position="659"/>
        <end position="669"/>
    </location>
</feature>
<dbReference type="PANTHER" id="PTHR12121">
    <property type="entry name" value="CARBON CATABOLITE REPRESSOR PROTEIN 4"/>
    <property type="match status" value="1"/>
</dbReference>
<dbReference type="SUPFAM" id="SSF56219">
    <property type="entry name" value="DNase I-like"/>
    <property type="match status" value="1"/>
</dbReference>
<evidence type="ECO:0000313" key="4">
    <source>
        <dbReference type="Proteomes" id="UP000597762"/>
    </source>
</evidence>
<dbReference type="Pfam" id="PF03372">
    <property type="entry name" value="Exo_endo_phos"/>
    <property type="match status" value="1"/>
</dbReference>
<protein>
    <recommendedName>
        <fullName evidence="2">Endonuclease/exonuclease/phosphatase domain-containing protein</fullName>
    </recommendedName>
</protein>
<dbReference type="Proteomes" id="UP000597762">
    <property type="component" value="Unassembled WGS sequence"/>
</dbReference>
<feature type="compositionally biased region" description="Low complexity" evidence="1">
    <location>
        <begin position="453"/>
        <end position="471"/>
    </location>
</feature>
<feature type="compositionally biased region" description="Polar residues" evidence="1">
    <location>
        <begin position="482"/>
        <end position="499"/>
    </location>
</feature>
<feature type="region of interest" description="Disordered" evidence="1">
    <location>
        <begin position="250"/>
        <end position="276"/>
    </location>
</feature>
<organism evidence="3 4">
    <name type="scientific">Acanthosepion pharaonis</name>
    <name type="common">Pharaoh cuttlefish</name>
    <name type="synonym">Sepia pharaonis</name>
    <dbReference type="NCBI Taxonomy" id="158019"/>
    <lineage>
        <taxon>Eukaryota</taxon>
        <taxon>Metazoa</taxon>
        <taxon>Spiralia</taxon>
        <taxon>Lophotrochozoa</taxon>
        <taxon>Mollusca</taxon>
        <taxon>Cephalopoda</taxon>
        <taxon>Coleoidea</taxon>
        <taxon>Decapodiformes</taxon>
        <taxon>Sepiida</taxon>
        <taxon>Sepiina</taxon>
        <taxon>Sepiidae</taxon>
        <taxon>Acanthosepion</taxon>
    </lineage>
</organism>
<evidence type="ECO:0000313" key="3">
    <source>
        <dbReference type="EMBL" id="CAE1156954.1"/>
    </source>
</evidence>
<dbReference type="Gene3D" id="3.60.10.10">
    <property type="entry name" value="Endonuclease/exonuclease/phosphatase"/>
    <property type="match status" value="1"/>
</dbReference>
<feature type="compositionally biased region" description="Polar residues" evidence="1">
    <location>
        <begin position="591"/>
        <end position="640"/>
    </location>
</feature>
<proteinExistence type="predicted"/>
<dbReference type="InterPro" id="IPR036691">
    <property type="entry name" value="Endo/exonu/phosph_ase_sf"/>
</dbReference>
<feature type="compositionally biased region" description="Polar residues" evidence="1">
    <location>
        <begin position="532"/>
        <end position="547"/>
    </location>
</feature>
<gene>
    <name evidence="3" type="ORF">SPHA_4997</name>
</gene>
<evidence type="ECO:0000256" key="1">
    <source>
        <dbReference type="SAM" id="MobiDB-lite"/>
    </source>
</evidence>
<comment type="caution">
    <text evidence="3">The sequence shown here is derived from an EMBL/GenBank/DDBJ whole genome shotgun (WGS) entry which is preliminary data.</text>
</comment>
<reference evidence="3" key="1">
    <citation type="submission" date="2021-01" db="EMBL/GenBank/DDBJ databases">
        <authorList>
            <person name="Li R."/>
            <person name="Bekaert M."/>
        </authorList>
    </citation>
    <scope>NUCLEOTIDE SEQUENCE</scope>
    <source>
        <strain evidence="3">Farmed</strain>
    </source>
</reference>
<feature type="domain" description="Endonuclease/exonuclease/phosphatase" evidence="2">
    <location>
        <begin position="801"/>
        <end position="1031"/>
    </location>
</feature>
<accession>A0A812ASV9</accession>
<feature type="compositionally biased region" description="Basic residues" evidence="1">
    <location>
        <begin position="88"/>
        <end position="100"/>
    </location>
</feature>
<dbReference type="AlphaFoldDB" id="A0A812ASV9"/>
<feature type="region of interest" description="Disordered" evidence="1">
    <location>
        <begin position="561"/>
        <end position="762"/>
    </location>
</feature>
<dbReference type="PANTHER" id="PTHR12121:SF98">
    <property type="entry name" value="ENDONUCLEASE_EXONUCLEASE_PHOSPHATASE DOMAIN-CONTAINING PROTEIN"/>
    <property type="match status" value="1"/>
</dbReference>
<feature type="compositionally biased region" description="Basic and acidic residues" evidence="1">
    <location>
        <begin position="40"/>
        <end position="55"/>
    </location>
</feature>
<feature type="compositionally biased region" description="Low complexity" evidence="1">
    <location>
        <begin position="562"/>
        <end position="590"/>
    </location>
</feature>
<evidence type="ECO:0000259" key="2">
    <source>
        <dbReference type="Pfam" id="PF03372"/>
    </source>
</evidence>
<dbReference type="OrthoDB" id="10253982at2759"/>
<feature type="compositionally biased region" description="Polar residues" evidence="1">
    <location>
        <begin position="336"/>
        <end position="362"/>
    </location>
</feature>
<feature type="compositionally biased region" description="Low complexity" evidence="1">
    <location>
        <begin position="744"/>
        <end position="762"/>
    </location>
</feature>
<dbReference type="GO" id="GO:0000175">
    <property type="term" value="F:3'-5'-RNA exonuclease activity"/>
    <property type="evidence" value="ECO:0007669"/>
    <property type="project" value="TreeGrafter"/>
</dbReference>
<feature type="compositionally biased region" description="Polar residues" evidence="1">
    <location>
        <begin position="266"/>
        <end position="275"/>
    </location>
</feature>
<keyword evidence="4" id="KW-1185">Reference proteome</keyword>
<feature type="compositionally biased region" description="Polar residues" evidence="1">
    <location>
        <begin position="694"/>
        <end position="705"/>
    </location>
</feature>
<feature type="region of interest" description="Disordered" evidence="1">
    <location>
        <begin position="112"/>
        <end position="201"/>
    </location>
</feature>
<name>A0A812ASV9_ACAPH</name>
<dbReference type="InterPro" id="IPR050410">
    <property type="entry name" value="CCR4/nocturin_mRNA_transcr"/>
</dbReference>
<feature type="compositionally biased region" description="Basic and acidic residues" evidence="1">
    <location>
        <begin position="718"/>
        <end position="731"/>
    </location>
</feature>
<feature type="region of interest" description="Disordered" evidence="1">
    <location>
        <begin position="307"/>
        <end position="547"/>
    </location>
</feature>